<dbReference type="RefSeq" id="WP_242776817.1">
    <property type="nucleotide sequence ID" value="NZ_JALDAY010000018.1"/>
</dbReference>
<protein>
    <submittedName>
        <fullName evidence="1">Nitroreductase family deazaflavin-dependent oxidoreductase</fullName>
    </submittedName>
</protein>
<dbReference type="InterPro" id="IPR012349">
    <property type="entry name" value="Split_barrel_FMN-bd"/>
</dbReference>
<name>A0ABS9YP21_9ACTN</name>
<dbReference type="NCBIfam" id="TIGR00026">
    <property type="entry name" value="hi_GC_TIGR00026"/>
    <property type="match status" value="1"/>
</dbReference>
<evidence type="ECO:0000313" key="1">
    <source>
        <dbReference type="EMBL" id="MCI3278305.1"/>
    </source>
</evidence>
<keyword evidence="2" id="KW-1185">Reference proteome</keyword>
<dbReference type="Pfam" id="PF04075">
    <property type="entry name" value="F420H2_quin_red"/>
    <property type="match status" value="1"/>
</dbReference>
<sequence length="133" mass="14581">MTRGRVNRATLHLAGHAGFADLEHVGRRTGRVRHTPLRAFRGADKVVVGLNFGRRSDWLKNVQAAGGCWMRLGDERLELGPARVVTVQQGMEGMPWLFGRLLRYVVRTTECVELPVVGSSPARSPRGGLGGQP</sequence>
<gene>
    <name evidence="1" type="ORF">MQP27_45285</name>
</gene>
<organism evidence="1 2">
    <name type="scientific">Streptomyces cylindrosporus</name>
    <dbReference type="NCBI Taxonomy" id="2927583"/>
    <lineage>
        <taxon>Bacteria</taxon>
        <taxon>Bacillati</taxon>
        <taxon>Actinomycetota</taxon>
        <taxon>Actinomycetes</taxon>
        <taxon>Kitasatosporales</taxon>
        <taxon>Streptomycetaceae</taxon>
        <taxon>Streptomyces</taxon>
    </lineage>
</organism>
<reference evidence="1" key="1">
    <citation type="submission" date="2022-03" db="EMBL/GenBank/DDBJ databases">
        <title>Streptomyces 7R015 and 7R016 isolated from Barleria lupulina in Thailand.</title>
        <authorList>
            <person name="Kanchanasin P."/>
            <person name="Phongsopitanun W."/>
            <person name="Tanasupawat S."/>
        </authorList>
    </citation>
    <scope>NUCLEOTIDE SEQUENCE</scope>
    <source>
        <strain evidence="1">7R015</strain>
    </source>
</reference>
<proteinExistence type="predicted"/>
<dbReference type="InterPro" id="IPR004378">
    <property type="entry name" value="F420H2_quin_Rdtase"/>
</dbReference>
<accession>A0ABS9YP21</accession>
<dbReference type="EMBL" id="JALDAY010000018">
    <property type="protein sequence ID" value="MCI3278305.1"/>
    <property type="molecule type" value="Genomic_DNA"/>
</dbReference>
<comment type="caution">
    <text evidence="1">The sequence shown here is derived from an EMBL/GenBank/DDBJ whole genome shotgun (WGS) entry which is preliminary data.</text>
</comment>
<dbReference type="Gene3D" id="2.30.110.10">
    <property type="entry name" value="Electron Transport, Fmn-binding Protein, Chain A"/>
    <property type="match status" value="1"/>
</dbReference>
<dbReference type="Proteomes" id="UP001165269">
    <property type="component" value="Unassembled WGS sequence"/>
</dbReference>
<evidence type="ECO:0000313" key="2">
    <source>
        <dbReference type="Proteomes" id="UP001165269"/>
    </source>
</evidence>